<evidence type="ECO:0000313" key="1">
    <source>
        <dbReference type="EMBL" id="QJR09220.1"/>
    </source>
</evidence>
<dbReference type="AlphaFoldDB" id="A0A6M4GPH2"/>
<reference evidence="1 2" key="1">
    <citation type="submission" date="2020-04" db="EMBL/GenBank/DDBJ databases">
        <title>Usitatibacter rugosus gen. nov., sp. nov. and Usitatibacter palustris sp. nov., novel members of Usitatibacteraceae fam. nov. within the order Nitrosomonadales isolated from soil.</title>
        <authorList>
            <person name="Huber K.J."/>
            <person name="Neumann-Schaal M."/>
            <person name="Geppert A."/>
            <person name="Luckner M."/>
            <person name="Wanner G."/>
            <person name="Overmann J."/>
        </authorList>
    </citation>
    <scope>NUCLEOTIDE SEQUENCE [LARGE SCALE GENOMIC DNA]</scope>
    <source>
        <strain evidence="1 2">0125_3</strain>
    </source>
</reference>
<protein>
    <submittedName>
        <fullName evidence="1">Uncharacterized protein</fullName>
    </submittedName>
</protein>
<organism evidence="1 2">
    <name type="scientific">Usitatibacter rugosus</name>
    <dbReference type="NCBI Taxonomy" id="2732067"/>
    <lineage>
        <taxon>Bacteria</taxon>
        <taxon>Pseudomonadati</taxon>
        <taxon>Pseudomonadota</taxon>
        <taxon>Betaproteobacteria</taxon>
        <taxon>Nitrosomonadales</taxon>
        <taxon>Usitatibacteraceae</taxon>
        <taxon>Usitatibacter</taxon>
    </lineage>
</organism>
<sequence length="113" mass="12714">MLRAAIILVVLTLCGCDFQRQADAKFGDQHFKTTIALVELHKVRTGAYPESLKDLKFTGEWDAIALNSVEYRRLDNGYELNVTRGWIGSPDMALPSEFWRGLGVVKSNVKRQG</sequence>
<dbReference type="KEGG" id="uru:DSM104443_00257"/>
<dbReference type="Proteomes" id="UP000501534">
    <property type="component" value="Chromosome"/>
</dbReference>
<dbReference type="RefSeq" id="WP_212756872.1">
    <property type="nucleotide sequence ID" value="NZ_CP053069.1"/>
</dbReference>
<evidence type="ECO:0000313" key="2">
    <source>
        <dbReference type="Proteomes" id="UP000501534"/>
    </source>
</evidence>
<dbReference type="EMBL" id="CP053069">
    <property type="protein sequence ID" value="QJR09220.1"/>
    <property type="molecule type" value="Genomic_DNA"/>
</dbReference>
<dbReference type="PROSITE" id="PS51257">
    <property type="entry name" value="PROKAR_LIPOPROTEIN"/>
    <property type="match status" value="1"/>
</dbReference>
<gene>
    <name evidence="1" type="ORF">DSM104443_00257</name>
</gene>
<accession>A0A6M4GPH2</accession>
<keyword evidence="2" id="KW-1185">Reference proteome</keyword>
<proteinExistence type="predicted"/>
<name>A0A6M4GPH2_9PROT</name>